<keyword evidence="6" id="KW-1185">Reference proteome</keyword>
<feature type="domain" description="PilY1 beta-propeller" evidence="4">
    <location>
        <begin position="453"/>
        <end position="873"/>
    </location>
</feature>
<feature type="region of interest" description="Disordered" evidence="3">
    <location>
        <begin position="409"/>
        <end position="432"/>
    </location>
</feature>
<dbReference type="Pfam" id="PF05567">
    <property type="entry name" value="T4P_PilY1"/>
    <property type="match status" value="1"/>
</dbReference>
<evidence type="ECO:0000256" key="2">
    <source>
        <dbReference type="ARBA" id="ARBA00022837"/>
    </source>
</evidence>
<dbReference type="GO" id="GO:0046872">
    <property type="term" value="F:metal ion binding"/>
    <property type="evidence" value="ECO:0007669"/>
    <property type="project" value="UniProtKB-KW"/>
</dbReference>
<dbReference type="AlphaFoldDB" id="A0A892ZQA0"/>
<dbReference type="Proteomes" id="UP000653156">
    <property type="component" value="Chromosome"/>
</dbReference>
<gene>
    <name evidence="5" type="ORF">JQU52_06295</name>
</gene>
<evidence type="ECO:0000313" key="5">
    <source>
        <dbReference type="EMBL" id="QRQ82979.1"/>
    </source>
</evidence>
<sequence length="1071" mass="115937">MRDTFLDLLQDEKLTQKQRWGLSFLNNDNGTIKQDSVDDDSSTAAVAVNDLSDSTHLGSLSNSIRGFSVTGGTPTTQRYYEVSSALRQRTGVFENAIQYRCQPNFIVLLTDGVTNGQPFAVSNDPFVTNYRLPNGINYSQWSSRWFEGSGWTGSWTGNQNKDDGLAFLSENLATNDILTGGSDKEGISWDDSTHLDFQKQTIKTLTVAFGRDVVSSATAKAYLENGASYMSKLQRRGYFEAEDKAALKRALQTALDLAGGNEGYASVAPAVVASQVPQTAIVATLNTKNWSSELHFLKLKREGDKSVVVYKTDTNGQPVLDGNNRPVPDYVLPSYGSLTNNASSSGSTRRVVVTTPSTAPHFLTAADAPAALFGLDEQLKLDTLAAKQSYIDWLIRNSSKTDTQINSKLRERSLKNEADRKPSDPDRQMGDITGGSILLLDDDVGGRVAGDSRPKFLITGANDGMLHVYRTTAYTDRNTNPYELKFNYLPGSARRQLADDTAWARVGDTANPDYGKNEYHPHHYLMNGGISYIRTSRENCPIKEGAGCTYGSGQLIVVGALGQGGKGVYGLNLGGRSHVDNAVIGLSQDNQDQWLNVPAWESASNQFGANKADSNNYTQSMMLGYTVGKPVIAPLATKRDQDGKAIVDADNPKRYAAFVANGYYGADSSPTLYVYDAAGISSWRDLSGSPGSNAAKASASANNAGKLIRKISVGGSNSALGRNGLSSPAVVDLDMNGSVDLVYAGDYHGNMYRFDLRHPDPSSWTVSRIYAGSSDQPITAAPSVYRKNNSNKLVVAFGTGSDLYTDDLYEVKNNVSGDPVKVANTKNQAFYGIFDTVSEESNLLAPLAAKEVQFQNRDTQLTKQAITEDNKSLTLEGEAKTVRILTNNKVPETGNGSMGWYVQLSTNTGERVTVQPEVIANSVFFTTRQYTFKDEGKVCSIESSSGSGWVWGVNAETGGNLSAYTANFNPLTDRRRDGAIYFSAYAVEGIPSATNFLANNSASLIPNIYQVSGQVKDGEEKPIPPELICRRGSGGAGELMYTTSTGKWESTGIACPLTNTGVKRLSWREIF</sequence>
<reference evidence="5" key="1">
    <citation type="submission" date="2021-02" db="EMBL/GenBank/DDBJ databases">
        <title>Neisseriaceae sp. 26B isolated from the cloaca of a Common Toad-headed Turtle (Mesoclemmys nasuta).</title>
        <authorList>
            <person name="Spergser J."/>
            <person name="Busse H.-J."/>
        </authorList>
    </citation>
    <scope>NUCLEOTIDE SEQUENCE</scope>
    <source>
        <strain evidence="5">26B</strain>
    </source>
</reference>
<protein>
    <recommendedName>
        <fullName evidence="4">PilY1 beta-propeller domain-containing protein</fullName>
    </recommendedName>
</protein>
<evidence type="ECO:0000259" key="4">
    <source>
        <dbReference type="Pfam" id="PF05567"/>
    </source>
</evidence>
<keyword evidence="2" id="KW-0106">Calcium</keyword>
<feature type="compositionally biased region" description="Basic and acidic residues" evidence="3">
    <location>
        <begin position="409"/>
        <end position="429"/>
    </location>
</feature>
<proteinExistence type="predicted"/>
<evidence type="ECO:0000256" key="1">
    <source>
        <dbReference type="ARBA" id="ARBA00022723"/>
    </source>
</evidence>
<dbReference type="InterPro" id="IPR008707">
    <property type="entry name" value="B-propeller_PilY1"/>
</dbReference>
<evidence type="ECO:0000256" key="3">
    <source>
        <dbReference type="SAM" id="MobiDB-lite"/>
    </source>
</evidence>
<name>A0A892ZQA0_9NEIS</name>
<dbReference type="EMBL" id="CP069798">
    <property type="protein sequence ID" value="QRQ82979.1"/>
    <property type="molecule type" value="Genomic_DNA"/>
</dbReference>
<organism evidence="5 6">
    <name type="scientific">Paralysiella testudinis</name>
    <dbReference type="NCBI Taxonomy" id="2809020"/>
    <lineage>
        <taxon>Bacteria</taxon>
        <taxon>Pseudomonadati</taxon>
        <taxon>Pseudomonadota</taxon>
        <taxon>Betaproteobacteria</taxon>
        <taxon>Neisseriales</taxon>
        <taxon>Neisseriaceae</taxon>
        <taxon>Paralysiella</taxon>
    </lineage>
</organism>
<keyword evidence="1" id="KW-0479">Metal-binding</keyword>
<evidence type="ECO:0000313" key="6">
    <source>
        <dbReference type="Proteomes" id="UP000653156"/>
    </source>
</evidence>
<dbReference type="RefSeq" id="WP_230340276.1">
    <property type="nucleotide sequence ID" value="NZ_CP069798.1"/>
</dbReference>
<dbReference type="KEGG" id="ptes:JQU52_06295"/>
<accession>A0A892ZQA0</accession>